<dbReference type="GO" id="GO:0008168">
    <property type="term" value="F:methyltransferase activity"/>
    <property type="evidence" value="ECO:0007669"/>
    <property type="project" value="InterPro"/>
</dbReference>
<dbReference type="AlphaFoldDB" id="A0AAP9EUX9"/>
<dbReference type="PROSITE" id="PS00092">
    <property type="entry name" value="N6_MTASE"/>
    <property type="match status" value="1"/>
</dbReference>
<dbReference type="Pfam" id="PF13708">
    <property type="entry name" value="DUF4942"/>
    <property type="match status" value="1"/>
</dbReference>
<dbReference type="PRINTS" id="PR00507">
    <property type="entry name" value="N12N6MTFRASE"/>
</dbReference>
<evidence type="ECO:0000259" key="1">
    <source>
        <dbReference type="Pfam" id="PF13708"/>
    </source>
</evidence>
<sequence length="447" mass="50217">MDLAIRASIPELIQRRDTALRRLSGAMQEITEALRQADDACVGDGRASYELRQLLKDQIRFGHEGKDNEDRRISMDRSMWRSFVVNTPLWGLMDTQARKKFDQDMAGVPPEATLENLAATMEMYFSDADNIFRRSLIETFRSLPNSYKSNDPFKLDKKVILGNIQDRFGYLSTYAGDRLRDLDRVFWVLDGLEYNPPYDGSLRGAISRVMDAKRKESRTLSPVAGEVQTEYFTVKFFKNGNAHAVFMRPDLVQKANRLIAEHYGATLPGDTGRTSYQNEADDTRDLNYFPTPPDVVAQMVDAACIESGMTVLEPSAGNGAIIRAVKASCPGCVVQGYEIDAVRAKQAEVRCFDFMQITPAPGFDRILMNPPFSHGRWVRHILHAWAFLRSGGRLVAITPNGAIPAQFRAAWEDIMRYCVESVDIPAGAFRDAGTMISTRMIVFGRAP</sequence>
<evidence type="ECO:0000313" key="2">
    <source>
        <dbReference type="EMBL" id="QEH97305.1"/>
    </source>
</evidence>
<dbReference type="InterPro" id="IPR031339">
    <property type="entry name" value="DUF4942"/>
</dbReference>
<organism evidence="2 3">
    <name type="scientific">Gluconobacter thailandicus</name>
    <dbReference type="NCBI Taxonomy" id="257438"/>
    <lineage>
        <taxon>Bacteria</taxon>
        <taxon>Pseudomonadati</taxon>
        <taxon>Pseudomonadota</taxon>
        <taxon>Alphaproteobacteria</taxon>
        <taxon>Acetobacterales</taxon>
        <taxon>Acetobacteraceae</taxon>
        <taxon>Gluconobacter</taxon>
    </lineage>
</organism>
<dbReference type="KEGG" id="gti:FXF46_14385"/>
<proteinExistence type="predicted"/>
<evidence type="ECO:0000313" key="3">
    <source>
        <dbReference type="Proteomes" id="UP000323560"/>
    </source>
</evidence>
<dbReference type="GO" id="GO:0003676">
    <property type="term" value="F:nucleic acid binding"/>
    <property type="evidence" value="ECO:0007669"/>
    <property type="project" value="InterPro"/>
</dbReference>
<name>A0AAP9EUX9_GLUTH</name>
<dbReference type="GO" id="GO:0032259">
    <property type="term" value="P:methylation"/>
    <property type="evidence" value="ECO:0007669"/>
    <property type="project" value="InterPro"/>
</dbReference>
<accession>A0AAP9EUX9</accession>
<gene>
    <name evidence="2" type="ORF">FXF46_14385</name>
</gene>
<feature type="domain" description="DUF4942" evidence="1">
    <location>
        <begin position="74"/>
        <end position="264"/>
    </location>
</feature>
<dbReference type="Proteomes" id="UP000323560">
    <property type="component" value="Chromosome"/>
</dbReference>
<dbReference type="CDD" id="cd02440">
    <property type="entry name" value="AdoMet_MTases"/>
    <property type="match status" value="1"/>
</dbReference>
<protein>
    <submittedName>
        <fullName evidence="2">DUF4942 domain-containing protein</fullName>
    </submittedName>
</protein>
<dbReference type="InterPro" id="IPR029063">
    <property type="entry name" value="SAM-dependent_MTases_sf"/>
</dbReference>
<dbReference type="InterPro" id="IPR002052">
    <property type="entry name" value="DNA_methylase_N6_adenine_CS"/>
</dbReference>
<dbReference type="RefSeq" id="WP_148620962.1">
    <property type="nucleotide sequence ID" value="NZ_CP043043.1"/>
</dbReference>
<dbReference type="SUPFAM" id="SSF53335">
    <property type="entry name" value="S-adenosyl-L-methionine-dependent methyltransferases"/>
    <property type="match status" value="1"/>
</dbReference>
<reference evidence="2 3" key="1">
    <citation type="submission" date="2019-08" db="EMBL/GenBank/DDBJ databases">
        <title>Gluconobacter frateurii HD924 genome.</title>
        <authorList>
            <person name="Liu Y."/>
            <person name="Zhang P."/>
        </authorList>
    </citation>
    <scope>NUCLEOTIDE SEQUENCE [LARGE SCALE GENOMIC DNA]</scope>
    <source>
        <strain evidence="2 3">HD924</strain>
    </source>
</reference>
<dbReference type="EMBL" id="CP043043">
    <property type="protein sequence ID" value="QEH97305.1"/>
    <property type="molecule type" value="Genomic_DNA"/>
</dbReference>
<dbReference type="Gene3D" id="3.40.50.150">
    <property type="entry name" value="Vaccinia Virus protein VP39"/>
    <property type="match status" value="1"/>
</dbReference>